<dbReference type="AlphaFoldDB" id="A0A6P4JCC0"/>
<dbReference type="OMA" id="YYWPIQK"/>
<dbReference type="RefSeq" id="XP_017032213.1">
    <property type="nucleotide sequence ID" value="XM_017176724.3"/>
</dbReference>
<dbReference type="Proteomes" id="UP001652661">
    <property type="component" value="Chromosome 3R"/>
</dbReference>
<dbReference type="OrthoDB" id="7825421at2759"/>
<evidence type="ECO:0000313" key="1">
    <source>
        <dbReference type="Proteomes" id="UP001652661"/>
    </source>
</evidence>
<reference evidence="2" key="1">
    <citation type="submission" date="2025-08" db="UniProtKB">
        <authorList>
            <consortium name="RefSeq"/>
        </authorList>
    </citation>
    <scope>IDENTIFICATION</scope>
    <source>
        <strain evidence="2">14028-0561.14</strain>
        <tissue evidence="2">Whole fly</tissue>
    </source>
</reference>
<protein>
    <submittedName>
        <fullName evidence="2">Uncharacterized protein</fullName>
    </submittedName>
</protein>
<organism evidence="1 2">
    <name type="scientific">Drosophila kikkawai</name>
    <name type="common">Fruit fly</name>
    <dbReference type="NCBI Taxonomy" id="30033"/>
    <lineage>
        <taxon>Eukaryota</taxon>
        <taxon>Metazoa</taxon>
        <taxon>Ecdysozoa</taxon>
        <taxon>Arthropoda</taxon>
        <taxon>Hexapoda</taxon>
        <taxon>Insecta</taxon>
        <taxon>Pterygota</taxon>
        <taxon>Neoptera</taxon>
        <taxon>Endopterygota</taxon>
        <taxon>Diptera</taxon>
        <taxon>Brachycera</taxon>
        <taxon>Muscomorpha</taxon>
        <taxon>Ephydroidea</taxon>
        <taxon>Drosophilidae</taxon>
        <taxon>Drosophila</taxon>
        <taxon>Sophophora</taxon>
    </lineage>
</organism>
<name>A0A6P4JCC0_DROKI</name>
<sequence>MALVNTYFIDKNSVSWMLWRPPQKEDTKGEHLTINKLICEAPQVLAFHFLTKHGHDPVDSNASWFKLLDQLAQEYAGRILFGLRDISTIKEFNENLNAEDFGSYRKGLPPRIYGKDCQGRVYEMHKLVCHKYLKEFCDQLLRDQLFQAVLLGPSPKQDSPPRNYFELCEQKSGDLLVVLYDPASYYWTFQQRKLRKLVCLLAGEDLPIVVVDKAHNYLGVGFAASWQQLVKCHSSTIFSSPSHDGWDIRLNILMESTRDYLRHIAANRKPELKNYDTKCEPRGPEEALEYLRYLY</sequence>
<gene>
    <name evidence="2" type="primary">LOC108081506</name>
</gene>
<accession>A0A6P4JCC0</accession>
<dbReference type="GeneID" id="108081506"/>
<keyword evidence="1" id="KW-1185">Reference proteome</keyword>
<proteinExistence type="predicted"/>
<evidence type="ECO:0000313" key="2">
    <source>
        <dbReference type="RefSeq" id="XP_017032213.1"/>
    </source>
</evidence>